<keyword evidence="3" id="KW-0274">FAD</keyword>
<organism evidence="6 7">
    <name type="scientific">Halotalea alkalilenta</name>
    <dbReference type="NCBI Taxonomy" id="376489"/>
    <lineage>
        <taxon>Bacteria</taxon>
        <taxon>Pseudomonadati</taxon>
        <taxon>Pseudomonadota</taxon>
        <taxon>Gammaproteobacteria</taxon>
        <taxon>Oceanospirillales</taxon>
        <taxon>Halomonadaceae</taxon>
        <taxon>Halotalea</taxon>
    </lineage>
</organism>
<dbReference type="KEGG" id="haa:A5892_03560"/>
<dbReference type="Pfam" id="PF22780">
    <property type="entry name" value="HI0933_like_1st"/>
    <property type="match status" value="1"/>
</dbReference>
<proteinExistence type="predicted"/>
<evidence type="ECO:0000256" key="2">
    <source>
        <dbReference type="ARBA" id="ARBA00022630"/>
    </source>
</evidence>
<evidence type="ECO:0000313" key="6">
    <source>
        <dbReference type="EMBL" id="ANF56653.1"/>
    </source>
</evidence>
<keyword evidence="2" id="KW-0285">Flavoprotein</keyword>
<comment type="cofactor">
    <cofactor evidence="1">
        <name>FAD</name>
        <dbReference type="ChEBI" id="CHEBI:57692"/>
    </cofactor>
</comment>
<dbReference type="InterPro" id="IPR023166">
    <property type="entry name" value="BaiN-like_dom_sf"/>
</dbReference>
<dbReference type="Gene3D" id="3.50.50.60">
    <property type="entry name" value="FAD/NAD(P)-binding domain"/>
    <property type="match status" value="1"/>
</dbReference>
<reference evidence="6 7" key="1">
    <citation type="submission" date="2016-04" db="EMBL/GenBank/DDBJ databases">
        <title>Complete Genome Sequence of Halotalea alkalilenta IHB B 13600.</title>
        <authorList>
            <person name="Swarnkar M.K."/>
            <person name="Sharma A."/>
            <person name="Kaushal K."/>
            <person name="Soni R."/>
            <person name="Rana S."/>
            <person name="Singh A.K."/>
            <person name="Gulati A."/>
        </authorList>
    </citation>
    <scope>NUCLEOTIDE SEQUENCE [LARGE SCALE GENOMIC DNA]</scope>
    <source>
        <strain evidence="6 7">IHB B 13600</strain>
    </source>
</reference>
<dbReference type="NCBIfam" id="TIGR03862">
    <property type="entry name" value="flavo_PP4765"/>
    <property type="match status" value="1"/>
</dbReference>
<dbReference type="InterPro" id="IPR055178">
    <property type="entry name" value="RsdA/BaiN/AoA(So)-like_dom"/>
</dbReference>
<dbReference type="InterPro" id="IPR022460">
    <property type="entry name" value="Flavoprotein_PP4765"/>
</dbReference>
<dbReference type="PRINTS" id="PR00419">
    <property type="entry name" value="ADXRDTASE"/>
</dbReference>
<keyword evidence="7" id="KW-1185">Reference proteome</keyword>
<dbReference type="InterPro" id="IPR004792">
    <property type="entry name" value="BaiN-like"/>
</dbReference>
<dbReference type="Gene3D" id="1.10.8.260">
    <property type="entry name" value="HI0933 insert domain-like"/>
    <property type="match status" value="1"/>
</dbReference>
<dbReference type="PANTHER" id="PTHR42887">
    <property type="entry name" value="OS12G0638800 PROTEIN"/>
    <property type="match status" value="1"/>
</dbReference>
<evidence type="ECO:0000259" key="5">
    <source>
        <dbReference type="Pfam" id="PF22780"/>
    </source>
</evidence>
<dbReference type="NCBIfam" id="TIGR00275">
    <property type="entry name" value="aminoacetone oxidase family FAD-binding enzyme"/>
    <property type="match status" value="1"/>
</dbReference>
<dbReference type="InterPro" id="IPR036188">
    <property type="entry name" value="FAD/NAD-bd_sf"/>
</dbReference>
<evidence type="ECO:0000259" key="4">
    <source>
        <dbReference type="Pfam" id="PF03486"/>
    </source>
</evidence>
<dbReference type="EMBL" id="CP015243">
    <property type="protein sequence ID" value="ANF56653.1"/>
    <property type="molecule type" value="Genomic_DNA"/>
</dbReference>
<dbReference type="Gene3D" id="2.40.30.10">
    <property type="entry name" value="Translation factors"/>
    <property type="match status" value="1"/>
</dbReference>
<feature type="domain" description="RsdA/BaiN/AoA(So)-like insert" evidence="5">
    <location>
        <begin position="201"/>
        <end position="357"/>
    </location>
</feature>
<gene>
    <name evidence="6" type="ORF">A5892_03560</name>
</gene>
<feature type="domain" description="RsdA/BaiN/AoA(So)-like Rossmann fold-like" evidence="4">
    <location>
        <begin position="14"/>
        <end position="409"/>
    </location>
</feature>
<sequence length="425" mass="45300">MSSIAPSSHRCVRAAVIGGGPAGLMAAEALAEAGREVALFESMPTVGRKLLMAGVGGLNITHSEAKPCFVSRYGERAAEVGRWLEAFDAERLRGWLAELGIATFVGSSGRVFPAEMKAAPMLRSWLRRLRSTGVSIHLRHRWQGFGEHRRLLFDTPEGRLEVEAEVVVLALGGGSWARLGSDAAWWPWLERAGVPLAPLAPANGGFEVEGWSPYLRSRFAGAPLKTVTLRMKTPSGDGPARRGELIITEYGVEGGLIYACSAALRERLYAEGRVSVLLDLAPDRDEATLAQALARPRGRKSLASTLRSRAGIDGVKRALLNELAPREALADPAQLARAIKGLALELKATRPIDEAISTAGGVRFDALDDGGMLKALPGVFCAGEMLDWEAPTGGYLLTACLACGLHVGRAAAQWHSAARSTVVKS</sequence>
<name>A0A172YBN1_9GAMM</name>
<protein>
    <submittedName>
        <fullName evidence="6">NAD(FAD)-utilizing dehydrogenase</fullName>
    </submittedName>
</protein>
<dbReference type="InterPro" id="IPR057661">
    <property type="entry name" value="RsdA/BaiN/AoA(So)_Rossmann"/>
</dbReference>
<evidence type="ECO:0000313" key="7">
    <source>
        <dbReference type="Proteomes" id="UP000077875"/>
    </source>
</evidence>
<dbReference type="PANTHER" id="PTHR42887:SF1">
    <property type="entry name" value="BLR3961 PROTEIN"/>
    <property type="match status" value="1"/>
</dbReference>
<evidence type="ECO:0000256" key="1">
    <source>
        <dbReference type="ARBA" id="ARBA00001974"/>
    </source>
</evidence>
<dbReference type="AlphaFoldDB" id="A0A172YBN1"/>
<accession>A0A172YBN1</accession>
<dbReference type="Proteomes" id="UP000077875">
    <property type="component" value="Chromosome"/>
</dbReference>
<dbReference type="SUPFAM" id="SSF160996">
    <property type="entry name" value="HI0933 insert domain-like"/>
    <property type="match status" value="1"/>
</dbReference>
<dbReference type="Pfam" id="PF03486">
    <property type="entry name" value="HI0933_like"/>
    <property type="match status" value="1"/>
</dbReference>
<dbReference type="SUPFAM" id="SSF51905">
    <property type="entry name" value="FAD/NAD(P)-binding domain"/>
    <property type="match status" value="1"/>
</dbReference>
<evidence type="ECO:0000256" key="3">
    <source>
        <dbReference type="ARBA" id="ARBA00022827"/>
    </source>
</evidence>
<dbReference type="RefSeq" id="WP_064121630.1">
    <property type="nucleotide sequence ID" value="NZ_CP015243.1"/>
</dbReference>